<dbReference type="Proteomes" id="UP000605361">
    <property type="component" value="Unassembled WGS sequence"/>
</dbReference>
<dbReference type="PROSITE" id="PS00211">
    <property type="entry name" value="ABC_TRANSPORTER_1"/>
    <property type="match status" value="1"/>
</dbReference>
<evidence type="ECO:0000256" key="1">
    <source>
        <dbReference type="ARBA" id="ARBA00005417"/>
    </source>
</evidence>
<evidence type="ECO:0000256" key="4">
    <source>
        <dbReference type="ARBA" id="ARBA00022840"/>
    </source>
</evidence>
<name>A0A931F591_9ACTN</name>
<dbReference type="AlphaFoldDB" id="A0A931F591"/>
<evidence type="ECO:0000256" key="3">
    <source>
        <dbReference type="ARBA" id="ARBA00022741"/>
    </source>
</evidence>
<dbReference type="PANTHER" id="PTHR43776">
    <property type="entry name" value="TRANSPORT ATP-BINDING PROTEIN"/>
    <property type="match status" value="1"/>
</dbReference>
<dbReference type="InterPro" id="IPR003439">
    <property type="entry name" value="ABC_transporter-like_ATP-bd"/>
</dbReference>
<dbReference type="InterPro" id="IPR050319">
    <property type="entry name" value="ABC_transp_ATP-bind"/>
</dbReference>
<comment type="similarity">
    <text evidence="1">Belongs to the ABC transporter superfamily.</text>
</comment>
<sequence>MSEHHEVLAIRDLTVRYGRAGTPPAVDSVSIDVSRREIVGVVGESGSGKTSIGMVAAGLWPATGGSVTIEGRPISPRMPRRDRALVQMAFQDPNASFDPRQSVRGGLRELRRLHKERTGWISDEDLLRRVGLDSVLLGRLPHQLSGGQAQRIAVARALLLRPKLLIADEPTSALDVSVQAQILDLLRALCRDEDLSILFISHDLAVVRSLCRRVYVMRHGQVVESGSTDEVMAHPRHEYTVKLLAAIPGNFGNQKLDIE</sequence>
<keyword evidence="7" id="KW-1185">Reference proteome</keyword>
<evidence type="ECO:0000313" key="7">
    <source>
        <dbReference type="Proteomes" id="UP000605361"/>
    </source>
</evidence>
<dbReference type="SMART" id="SM00382">
    <property type="entry name" value="AAA"/>
    <property type="match status" value="1"/>
</dbReference>
<evidence type="ECO:0000256" key="2">
    <source>
        <dbReference type="ARBA" id="ARBA00022448"/>
    </source>
</evidence>
<proteinExistence type="inferred from homology"/>
<dbReference type="GO" id="GO:0055085">
    <property type="term" value="P:transmembrane transport"/>
    <property type="evidence" value="ECO:0007669"/>
    <property type="project" value="UniProtKB-ARBA"/>
</dbReference>
<keyword evidence="2" id="KW-0813">Transport</keyword>
<evidence type="ECO:0000313" key="6">
    <source>
        <dbReference type="EMBL" id="MBF8191828.1"/>
    </source>
</evidence>
<accession>A0A931F591</accession>
<keyword evidence="4 6" id="KW-0067">ATP-binding</keyword>
<dbReference type="EMBL" id="JADOGI010000179">
    <property type="protein sequence ID" value="MBF8191828.1"/>
    <property type="molecule type" value="Genomic_DNA"/>
</dbReference>
<dbReference type="PROSITE" id="PS50893">
    <property type="entry name" value="ABC_TRANSPORTER_2"/>
    <property type="match status" value="1"/>
</dbReference>
<dbReference type="InterPro" id="IPR027417">
    <property type="entry name" value="P-loop_NTPase"/>
</dbReference>
<keyword evidence="3" id="KW-0547">Nucleotide-binding</keyword>
<dbReference type="CDD" id="cd03257">
    <property type="entry name" value="ABC_NikE_OppD_transporters"/>
    <property type="match status" value="1"/>
</dbReference>
<dbReference type="SUPFAM" id="SSF52540">
    <property type="entry name" value="P-loop containing nucleoside triphosphate hydrolases"/>
    <property type="match status" value="1"/>
</dbReference>
<dbReference type="InterPro" id="IPR017871">
    <property type="entry name" value="ABC_transporter-like_CS"/>
</dbReference>
<dbReference type="GO" id="GO:0016887">
    <property type="term" value="F:ATP hydrolysis activity"/>
    <property type="evidence" value="ECO:0007669"/>
    <property type="project" value="InterPro"/>
</dbReference>
<gene>
    <name evidence="6" type="ORF">ITP53_40335</name>
</gene>
<protein>
    <submittedName>
        <fullName evidence="6">ABC transporter ATP-binding protein</fullName>
    </submittedName>
</protein>
<dbReference type="RefSeq" id="WP_195900737.1">
    <property type="nucleotide sequence ID" value="NZ_JADOGI010000179.1"/>
</dbReference>
<dbReference type="GO" id="GO:0005524">
    <property type="term" value="F:ATP binding"/>
    <property type="evidence" value="ECO:0007669"/>
    <property type="project" value="UniProtKB-KW"/>
</dbReference>
<dbReference type="InterPro" id="IPR003593">
    <property type="entry name" value="AAA+_ATPase"/>
</dbReference>
<evidence type="ECO:0000259" key="5">
    <source>
        <dbReference type="PROSITE" id="PS50893"/>
    </source>
</evidence>
<dbReference type="Pfam" id="PF00005">
    <property type="entry name" value="ABC_tran"/>
    <property type="match status" value="1"/>
</dbReference>
<organism evidence="6 7">
    <name type="scientific">Nonomuraea cypriaca</name>
    <dbReference type="NCBI Taxonomy" id="1187855"/>
    <lineage>
        <taxon>Bacteria</taxon>
        <taxon>Bacillati</taxon>
        <taxon>Actinomycetota</taxon>
        <taxon>Actinomycetes</taxon>
        <taxon>Streptosporangiales</taxon>
        <taxon>Streptosporangiaceae</taxon>
        <taxon>Nonomuraea</taxon>
    </lineage>
</organism>
<feature type="domain" description="ABC transporter" evidence="5">
    <location>
        <begin position="8"/>
        <end position="244"/>
    </location>
</feature>
<dbReference type="Gene3D" id="3.40.50.300">
    <property type="entry name" value="P-loop containing nucleotide triphosphate hydrolases"/>
    <property type="match status" value="1"/>
</dbReference>
<comment type="caution">
    <text evidence="6">The sequence shown here is derived from an EMBL/GenBank/DDBJ whole genome shotgun (WGS) entry which is preliminary data.</text>
</comment>
<dbReference type="PANTHER" id="PTHR43776:SF7">
    <property type="entry name" value="D,D-DIPEPTIDE TRANSPORT ATP-BINDING PROTEIN DDPF-RELATED"/>
    <property type="match status" value="1"/>
</dbReference>
<reference evidence="6" key="1">
    <citation type="submission" date="2020-11" db="EMBL/GenBank/DDBJ databases">
        <title>Whole-genome analyses of Nonomuraea sp. K274.</title>
        <authorList>
            <person name="Veyisoglu A."/>
        </authorList>
    </citation>
    <scope>NUCLEOTIDE SEQUENCE</scope>
    <source>
        <strain evidence="6">K274</strain>
    </source>
</reference>